<dbReference type="Proteomes" id="UP000215335">
    <property type="component" value="Unassembled WGS sequence"/>
</dbReference>
<evidence type="ECO:0000313" key="1">
    <source>
        <dbReference type="EMBL" id="OXU29220.1"/>
    </source>
</evidence>
<feature type="non-terminal residue" evidence="1">
    <location>
        <position position="1"/>
    </location>
</feature>
<accession>A0A232FFC3</accession>
<proteinExistence type="predicted"/>
<comment type="caution">
    <text evidence="1">The sequence shown here is derived from an EMBL/GenBank/DDBJ whole genome shotgun (WGS) entry which is preliminary data.</text>
</comment>
<keyword evidence="2" id="KW-1185">Reference proteome</keyword>
<reference evidence="1 2" key="1">
    <citation type="journal article" date="2017" name="Curr. Biol.">
        <title>The Evolution of Venom by Co-option of Single-Copy Genes.</title>
        <authorList>
            <person name="Martinson E.O."/>
            <person name="Mrinalini"/>
            <person name="Kelkar Y.D."/>
            <person name="Chang C.H."/>
            <person name="Werren J.H."/>
        </authorList>
    </citation>
    <scope>NUCLEOTIDE SEQUENCE [LARGE SCALE GENOMIC DNA]</scope>
    <source>
        <strain evidence="1 2">Alberta</strain>
        <tissue evidence="1">Whole body</tissue>
    </source>
</reference>
<sequence length="75" mass="8281">GVIFGKNGLEQIDWNEYFRIVTKSARSLLHLVEKAKIKGEISVGALSQYSGAREKISTLSSVAMDLGGFRSFRSM</sequence>
<name>A0A232FFC3_9HYME</name>
<protein>
    <submittedName>
        <fullName evidence="1">Uncharacterized protein</fullName>
    </submittedName>
</protein>
<gene>
    <name evidence="1" type="ORF">TSAR_001271</name>
</gene>
<evidence type="ECO:0000313" key="2">
    <source>
        <dbReference type="Proteomes" id="UP000215335"/>
    </source>
</evidence>
<dbReference type="AlphaFoldDB" id="A0A232FFC3"/>
<dbReference type="EMBL" id="NNAY01000323">
    <property type="protein sequence ID" value="OXU29220.1"/>
    <property type="molecule type" value="Genomic_DNA"/>
</dbReference>
<organism evidence="1 2">
    <name type="scientific">Trichomalopsis sarcophagae</name>
    <dbReference type="NCBI Taxonomy" id="543379"/>
    <lineage>
        <taxon>Eukaryota</taxon>
        <taxon>Metazoa</taxon>
        <taxon>Ecdysozoa</taxon>
        <taxon>Arthropoda</taxon>
        <taxon>Hexapoda</taxon>
        <taxon>Insecta</taxon>
        <taxon>Pterygota</taxon>
        <taxon>Neoptera</taxon>
        <taxon>Endopterygota</taxon>
        <taxon>Hymenoptera</taxon>
        <taxon>Apocrita</taxon>
        <taxon>Proctotrupomorpha</taxon>
        <taxon>Chalcidoidea</taxon>
        <taxon>Pteromalidae</taxon>
        <taxon>Pteromalinae</taxon>
        <taxon>Trichomalopsis</taxon>
    </lineage>
</organism>